<dbReference type="GO" id="GO:0046872">
    <property type="term" value="F:metal ion binding"/>
    <property type="evidence" value="ECO:0007669"/>
    <property type="project" value="InterPro"/>
</dbReference>
<feature type="region of interest" description="Disordered" evidence="1">
    <location>
        <begin position="53"/>
        <end position="74"/>
    </location>
</feature>
<dbReference type="InterPro" id="IPR004177">
    <property type="entry name" value="DDHD_dom"/>
</dbReference>
<dbReference type="STRING" id="4829.A0A163LZ24"/>
<dbReference type="EMBL" id="LT552960">
    <property type="protein sequence ID" value="SAL99738.1"/>
    <property type="molecule type" value="Genomic_DNA"/>
</dbReference>
<dbReference type="InterPro" id="IPR057826">
    <property type="entry name" value="WWE_C20G8.02"/>
</dbReference>
<evidence type="ECO:0000313" key="4">
    <source>
        <dbReference type="Proteomes" id="UP000078561"/>
    </source>
</evidence>
<evidence type="ECO:0000259" key="2">
    <source>
        <dbReference type="PROSITE" id="PS51043"/>
    </source>
</evidence>
<feature type="compositionally biased region" description="Low complexity" evidence="1">
    <location>
        <begin position="738"/>
        <end position="748"/>
    </location>
</feature>
<keyword evidence="4" id="KW-1185">Reference proteome</keyword>
<evidence type="ECO:0000256" key="1">
    <source>
        <dbReference type="SAM" id="MobiDB-lite"/>
    </source>
</evidence>
<feature type="domain" description="DDHD" evidence="2">
    <location>
        <begin position="547"/>
        <end position="876"/>
    </location>
</feature>
<dbReference type="SMART" id="SM01127">
    <property type="entry name" value="DDHD"/>
    <property type="match status" value="1"/>
</dbReference>
<gene>
    <name evidence="3" type="primary">ABSGL_05383.1 scaffold 6959</name>
</gene>
<feature type="region of interest" description="Disordered" evidence="1">
    <location>
        <begin position="797"/>
        <end position="824"/>
    </location>
</feature>
<dbReference type="InterPro" id="IPR029058">
    <property type="entry name" value="AB_hydrolase_fold"/>
</dbReference>
<dbReference type="PROSITE" id="PS51043">
    <property type="entry name" value="DDHD"/>
    <property type="match status" value="1"/>
</dbReference>
<feature type="compositionally biased region" description="Polar residues" evidence="1">
    <location>
        <begin position="797"/>
        <end position="811"/>
    </location>
</feature>
<dbReference type="Proteomes" id="UP000078561">
    <property type="component" value="Unassembled WGS sequence"/>
</dbReference>
<dbReference type="OMA" id="WTNFTTG"/>
<dbReference type="InterPro" id="IPR058055">
    <property type="entry name" value="PA-PLA1"/>
</dbReference>
<feature type="region of interest" description="Disordered" evidence="1">
    <location>
        <begin position="690"/>
        <end position="782"/>
    </location>
</feature>
<proteinExistence type="predicted"/>
<dbReference type="Pfam" id="PF23465">
    <property type="entry name" value="DUF7131"/>
    <property type="match status" value="1"/>
</dbReference>
<feature type="region of interest" description="Disordered" evidence="1">
    <location>
        <begin position="268"/>
        <end position="303"/>
    </location>
</feature>
<organism evidence="3">
    <name type="scientific">Absidia glauca</name>
    <name type="common">Pin mould</name>
    <dbReference type="NCBI Taxonomy" id="4829"/>
    <lineage>
        <taxon>Eukaryota</taxon>
        <taxon>Fungi</taxon>
        <taxon>Fungi incertae sedis</taxon>
        <taxon>Mucoromycota</taxon>
        <taxon>Mucoromycotina</taxon>
        <taxon>Mucoromycetes</taxon>
        <taxon>Mucorales</taxon>
        <taxon>Cunninghamellaceae</taxon>
        <taxon>Absidia</taxon>
    </lineage>
</organism>
<dbReference type="PANTHER" id="PTHR23509:SF10">
    <property type="entry name" value="LD21067P"/>
    <property type="match status" value="1"/>
</dbReference>
<dbReference type="Pfam" id="PF02862">
    <property type="entry name" value="DDHD"/>
    <property type="match status" value="1"/>
</dbReference>
<protein>
    <recommendedName>
        <fullName evidence="2">DDHD domain-containing protein</fullName>
    </recommendedName>
</protein>
<dbReference type="InParanoid" id="A0A163LZ24"/>
<dbReference type="FunCoup" id="A0A163LZ24">
    <property type="interactions" value="524"/>
</dbReference>
<name>A0A163LZ24_ABSGL</name>
<accession>A0A163LZ24</accession>
<feature type="compositionally biased region" description="Acidic residues" evidence="1">
    <location>
        <begin position="696"/>
        <end position="707"/>
    </location>
</feature>
<dbReference type="GO" id="GO:0005737">
    <property type="term" value="C:cytoplasm"/>
    <property type="evidence" value="ECO:0007669"/>
    <property type="project" value="TreeGrafter"/>
</dbReference>
<dbReference type="Pfam" id="PF23463">
    <property type="entry name" value="WWE_2"/>
    <property type="match status" value="1"/>
</dbReference>
<feature type="region of interest" description="Disordered" evidence="1">
    <location>
        <begin position="316"/>
        <end position="349"/>
    </location>
</feature>
<dbReference type="PANTHER" id="PTHR23509">
    <property type="entry name" value="PA-PL1 PHOSPHOLIPASE FAMILY"/>
    <property type="match status" value="1"/>
</dbReference>
<feature type="compositionally biased region" description="Acidic residues" evidence="1">
    <location>
        <begin position="337"/>
        <end position="348"/>
    </location>
</feature>
<dbReference type="AlphaFoldDB" id="A0A163LZ24"/>
<evidence type="ECO:0000313" key="3">
    <source>
        <dbReference type="EMBL" id="SAL99738.1"/>
    </source>
</evidence>
<dbReference type="InterPro" id="IPR055555">
    <property type="entry name" value="PA-PLA1_DUF7131"/>
</dbReference>
<feature type="compositionally biased region" description="Polar residues" evidence="1">
    <location>
        <begin position="281"/>
        <end position="298"/>
    </location>
</feature>
<dbReference type="GO" id="GO:0004620">
    <property type="term" value="F:phospholipase activity"/>
    <property type="evidence" value="ECO:0007669"/>
    <property type="project" value="TreeGrafter"/>
</dbReference>
<dbReference type="OrthoDB" id="431378at2759"/>
<sequence length="876" mass="97041">METEDYLRVYPKRRSVRPTSIIPDPDVPALTAHWFHAIDQPVVDPLAIRRAKSTTSLKKTPPKSPSSPKVKPPSKWIAFSKRDSSALEKAYQDNDVRAKVLVNEDQLFEVDVYERTISPVYWEGATYEVRRATWFMQGDGSKWVPCEENLAEQIEIGYYKHKPYTHDNHLDDSSITDSAASKRYSFPQAKTDEPSSSTATVEEKKLEMTLAKQPVEKQWNLLGRYLGQYIVYTGADTAWLLSNSASSKIAKSIITRLTNKQNMGGTRLIRGYSEVEKQRQSTKATATTKQPVPSSSPKPANGVDEKMATSLLSATTASMDSDLSQQRSTTPTPHEVTEEEPSEQDEDDEIRKIDHLVFAVHGIGQKMTEKTGQNFVDDIISFRKTIKTAYATGIAATSTPHRSNGILVLPILWRQDIKFGIASDDDESIEADLGMLGIDDGCPTLDELTLDGIPNIRTVVSDVLMDIPLYMTPKYRDQMIGIISKEMNRVYGLYTQRNPGFLGKVTIVGHSLGSMLAFDMLTSQPFEQGSIPHSLSNPSSEKRPPPLNFAVQNFFAVGSPLGIILLLKGFKIGSRKALASSSHRSFADVSSTSASPIPICYPAIENLYNIFHKADPVAYRLEPLISRHYSAKMKPEPVPYVKGGLKGVFDAGYNVGSGIANRAGAMYESIKVGLTTNLFMRGLGLSRQQMYKDTSTDDEDSEDDENTKDDNEHDSDAEAMDPSPSSTPPPPPSIGVQSESTSPSTSRSKQYHFDTNGSPSSSSNNRLLDNNNNNNAANRIRSNSDPAFMFSSSAIGRHQSSGLRTTHSRQSPPAPLPQQPHSHGARKLKQLNLNGRVDYALQEGLLENPYLNAFSAHMQYWHDIDVAAFIVRETYR</sequence>
<feature type="compositionally biased region" description="Low complexity" evidence="1">
    <location>
        <begin position="760"/>
        <end position="782"/>
    </location>
</feature>
<dbReference type="SUPFAM" id="SSF53474">
    <property type="entry name" value="alpha/beta-Hydrolases"/>
    <property type="match status" value="1"/>
</dbReference>
<reference evidence="3" key="1">
    <citation type="submission" date="2016-04" db="EMBL/GenBank/DDBJ databases">
        <authorList>
            <person name="Evans L.H."/>
            <person name="Alamgir A."/>
            <person name="Owens N."/>
            <person name="Weber N.D."/>
            <person name="Virtaneva K."/>
            <person name="Barbian K."/>
            <person name="Babar A."/>
            <person name="Rosenke K."/>
        </authorList>
    </citation>
    <scope>NUCLEOTIDE SEQUENCE [LARGE SCALE GENOMIC DNA]</scope>
    <source>
        <strain evidence="3">CBS 101.48</strain>
    </source>
</reference>
<feature type="compositionally biased region" description="Polar residues" evidence="1">
    <location>
        <begin position="316"/>
        <end position="328"/>
    </location>
</feature>